<evidence type="ECO:0000256" key="2">
    <source>
        <dbReference type="ARBA" id="ARBA00022704"/>
    </source>
</evidence>
<keyword evidence="2" id="KW-0789">Thiol protease inhibitor</keyword>
<feature type="domain" description="Proteinase inhibitor I42 chagasin" evidence="4">
    <location>
        <begin position="81"/>
        <end position="162"/>
    </location>
</feature>
<dbReference type="Pfam" id="PF09394">
    <property type="entry name" value="Inhibitor_I42"/>
    <property type="match status" value="2"/>
</dbReference>
<evidence type="ECO:0000256" key="1">
    <source>
        <dbReference type="ARBA" id="ARBA00022690"/>
    </source>
</evidence>
<dbReference type="Gene3D" id="2.60.40.2020">
    <property type="match status" value="2"/>
</dbReference>
<sequence>MELGQLLVNQFLLILIYDRVIFLLMRKFGILFVMLVVVAACVLAAGCIGTDSGSATPTPTPTPSSEQVTTVMVDKFGTVIPANDKIQFILPSNPTTGYGWIAADVSGLVINQTYEATPVEEGIAGSGGNDIFTITADKAGTYQFVAEYKRSWENETPLETFTQDLIFVDPTTTPSDVPLLSVAFTGKVNPAASEVVKVVTEGNPTTGYEWTITNDTQLKVLNSTFVSSAIPGSTMVGVGGFYEWYVTAEKAGTYEFAAEYKRSWEDEPIGKFFFDITFV</sequence>
<organism evidence="5 6">
    <name type="scientific">Methanorbis furvi</name>
    <dbReference type="NCBI Taxonomy" id="3028299"/>
    <lineage>
        <taxon>Archaea</taxon>
        <taxon>Methanobacteriati</taxon>
        <taxon>Methanobacteriota</taxon>
        <taxon>Stenosarchaea group</taxon>
        <taxon>Methanomicrobia</taxon>
        <taxon>Methanomicrobiales</taxon>
        <taxon>Methanocorpusculaceae</taxon>
        <taxon>Methanorbis</taxon>
    </lineage>
</organism>
<dbReference type="InterPro" id="IPR036331">
    <property type="entry name" value="Chagasin-like_sf"/>
</dbReference>
<keyword evidence="3" id="KW-0812">Transmembrane</keyword>
<evidence type="ECO:0000256" key="3">
    <source>
        <dbReference type="SAM" id="Phobius"/>
    </source>
</evidence>
<evidence type="ECO:0000259" key="4">
    <source>
        <dbReference type="Pfam" id="PF09394"/>
    </source>
</evidence>
<dbReference type="InterPro" id="IPR052781">
    <property type="entry name" value="Cys_protease_inhibitor_I42"/>
</dbReference>
<keyword evidence="6" id="KW-1185">Reference proteome</keyword>
<protein>
    <recommendedName>
        <fullName evidence="4">Proteinase inhibitor I42 chagasin domain-containing protein</fullName>
    </recommendedName>
</protein>
<keyword evidence="3" id="KW-0472">Membrane</keyword>
<dbReference type="Proteomes" id="UP001273136">
    <property type="component" value="Unassembled WGS sequence"/>
</dbReference>
<dbReference type="SUPFAM" id="SSF141066">
    <property type="entry name" value="ICP-like"/>
    <property type="match status" value="2"/>
</dbReference>
<dbReference type="PANTHER" id="PTHR36530">
    <property type="entry name" value="INHIBITOR OF CYSTEINE PEPTIDASE"/>
    <property type="match status" value="1"/>
</dbReference>
<dbReference type="AlphaFoldDB" id="A0AAE4SAS4"/>
<keyword evidence="3" id="KW-1133">Transmembrane helix</keyword>
<gene>
    <name evidence="5" type="ORF">McpAg1_15280</name>
</gene>
<evidence type="ECO:0000313" key="6">
    <source>
        <dbReference type="Proteomes" id="UP001273136"/>
    </source>
</evidence>
<reference evidence="5" key="1">
    <citation type="submission" date="2023-06" db="EMBL/GenBank/DDBJ databases">
        <title>Genome sequence of Methancorpusculaceae sp. Ag1.</title>
        <authorList>
            <person name="Protasov E."/>
            <person name="Platt K."/>
            <person name="Poehlein A."/>
            <person name="Daniel R."/>
            <person name="Brune A."/>
        </authorList>
    </citation>
    <scope>NUCLEOTIDE SEQUENCE</scope>
    <source>
        <strain evidence="5">Ag1</strain>
    </source>
</reference>
<dbReference type="GO" id="GO:0004869">
    <property type="term" value="F:cysteine-type endopeptidase inhibitor activity"/>
    <property type="evidence" value="ECO:0007669"/>
    <property type="project" value="UniProtKB-KW"/>
</dbReference>
<keyword evidence="1" id="KW-0646">Protease inhibitor</keyword>
<feature type="transmembrane region" description="Helical" evidence="3">
    <location>
        <begin position="31"/>
        <end position="51"/>
    </location>
</feature>
<accession>A0AAE4SAS4</accession>
<dbReference type="EMBL" id="JAWDKA010000008">
    <property type="protein sequence ID" value="MDV0442294.1"/>
    <property type="molecule type" value="Genomic_DNA"/>
</dbReference>
<feature type="domain" description="Proteinase inhibitor I42 chagasin" evidence="4">
    <location>
        <begin position="194"/>
        <end position="275"/>
    </location>
</feature>
<name>A0AAE4SAS4_9EURY</name>
<proteinExistence type="predicted"/>
<evidence type="ECO:0000313" key="5">
    <source>
        <dbReference type="EMBL" id="MDV0442294.1"/>
    </source>
</evidence>
<dbReference type="PANTHER" id="PTHR36530:SF1">
    <property type="entry name" value="AMOEBIASIN-1"/>
    <property type="match status" value="1"/>
</dbReference>
<comment type="caution">
    <text evidence="5">The sequence shown here is derived from an EMBL/GenBank/DDBJ whole genome shotgun (WGS) entry which is preliminary data.</text>
</comment>
<dbReference type="InterPro" id="IPR018990">
    <property type="entry name" value="Prot_inh_I42_chagasin"/>
</dbReference>